<comment type="similarity">
    <text evidence="2">Belongs to the band 7/mec-2 family. Flotillin subfamily.</text>
</comment>
<keyword evidence="4" id="KW-0175">Coiled coil</keyword>
<feature type="domain" description="Band 7" evidence="5">
    <location>
        <begin position="14"/>
        <end position="188"/>
    </location>
</feature>
<dbReference type="Pfam" id="PF15975">
    <property type="entry name" value="Flot"/>
    <property type="match status" value="1"/>
</dbReference>
<dbReference type="GO" id="GO:0005886">
    <property type="term" value="C:plasma membrane"/>
    <property type="evidence" value="ECO:0007669"/>
    <property type="project" value="TreeGrafter"/>
</dbReference>
<sequence>MAVVLVVLIAAIIKRYRVAKPSEAFVITGRSSKNVEDLSGQRVVTAGGVFTLPFVQQLTVIDLSSRRISLTVAGAPSIQGIKLNVTAVAVVKVASSAESIRAAAQRFGNQQDQIDPYTKDQLEGALRAIIGNMTVEDIIGDRQKFAQQVADAVTQTLASQGLALDTFQIAEVADTGTGTYIADMARPEAAAVRQRAMIAEAEARQISEQRRLAAENEIQNAQQIVDVRAAEIQAITDKAKSAANAAGPLEAAARQQDVLTAQEKVAERQAALTERQLDTTVRRPADAERYRLEKIAEANKTTAILAAEAASAEARLRGEGELARRTAEAQAVRLEGEAAASAREAMGAADASALDSSAEAYGKYSTAAILSLVMGTLPQVAHELAAPMAAIDSLTVISTDGASALPKAAVSNFAQLSALTGLDVPKIIQGLVAGNGGLAGLADGVSAAAHPAAAPIVAPAPTPTFN</sequence>
<feature type="coiled-coil region" evidence="4">
    <location>
        <begin position="189"/>
        <end position="224"/>
    </location>
</feature>
<evidence type="ECO:0000256" key="1">
    <source>
        <dbReference type="ARBA" id="ARBA00004370"/>
    </source>
</evidence>
<dbReference type="OrthoDB" id="9786220at2"/>
<dbReference type="InterPro" id="IPR001107">
    <property type="entry name" value="Band_7"/>
</dbReference>
<dbReference type="SUPFAM" id="SSF117892">
    <property type="entry name" value="Band 7/SPFH domain"/>
    <property type="match status" value="1"/>
</dbReference>
<evidence type="ECO:0000256" key="2">
    <source>
        <dbReference type="ARBA" id="ARBA00007161"/>
    </source>
</evidence>
<dbReference type="GO" id="GO:0072659">
    <property type="term" value="P:protein localization to plasma membrane"/>
    <property type="evidence" value="ECO:0007669"/>
    <property type="project" value="TreeGrafter"/>
</dbReference>
<evidence type="ECO:0000256" key="3">
    <source>
        <dbReference type="ARBA" id="ARBA00023136"/>
    </source>
</evidence>
<organism evidence="6 7">
    <name type="scientific">Pengzhenrongella frigida</name>
    <dbReference type="NCBI Taxonomy" id="1259133"/>
    <lineage>
        <taxon>Bacteria</taxon>
        <taxon>Bacillati</taxon>
        <taxon>Actinomycetota</taxon>
        <taxon>Actinomycetes</taxon>
        <taxon>Micrococcales</taxon>
        <taxon>Pengzhenrongella</taxon>
    </lineage>
</organism>
<dbReference type="PANTHER" id="PTHR13806">
    <property type="entry name" value="FLOTILLIN-RELATED"/>
    <property type="match status" value="1"/>
</dbReference>
<dbReference type="AlphaFoldDB" id="A0A4Q5N4K6"/>
<reference evidence="6 7" key="1">
    <citation type="submission" date="2019-01" db="EMBL/GenBank/DDBJ databases">
        <title>Novel species of Cellulomonas.</title>
        <authorList>
            <person name="Liu Q."/>
            <person name="Xin Y.-H."/>
        </authorList>
    </citation>
    <scope>NUCLEOTIDE SEQUENCE [LARGE SCALE GENOMIC DNA]</scope>
    <source>
        <strain evidence="6 7">HLT2-17</strain>
    </source>
</reference>
<dbReference type="GO" id="GO:0002020">
    <property type="term" value="F:protease binding"/>
    <property type="evidence" value="ECO:0007669"/>
    <property type="project" value="TreeGrafter"/>
</dbReference>
<dbReference type="CDD" id="cd03399">
    <property type="entry name" value="SPFH_flotillin"/>
    <property type="match status" value="1"/>
</dbReference>
<dbReference type="Proteomes" id="UP000293764">
    <property type="component" value="Unassembled WGS sequence"/>
</dbReference>
<comment type="subcellular location">
    <subcellularLocation>
        <location evidence="1">Membrane</location>
    </subcellularLocation>
</comment>
<dbReference type="Gene3D" id="3.30.479.30">
    <property type="entry name" value="Band 7 domain"/>
    <property type="match status" value="1"/>
</dbReference>
<evidence type="ECO:0000259" key="5">
    <source>
        <dbReference type="SMART" id="SM00244"/>
    </source>
</evidence>
<evidence type="ECO:0000313" key="6">
    <source>
        <dbReference type="EMBL" id="RYV51637.1"/>
    </source>
</evidence>
<comment type="caution">
    <text evidence="6">The sequence shown here is derived from an EMBL/GenBank/DDBJ whole genome shotgun (WGS) entry which is preliminary data.</text>
</comment>
<accession>A0A4Q5N4K6</accession>
<evidence type="ECO:0000313" key="7">
    <source>
        <dbReference type="Proteomes" id="UP000293764"/>
    </source>
</evidence>
<dbReference type="PANTHER" id="PTHR13806:SF46">
    <property type="entry name" value="FLOTILLIN-1-RELATED"/>
    <property type="match status" value="1"/>
</dbReference>
<keyword evidence="3" id="KW-0472">Membrane</keyword>
<dbReference type="SMART" id="SM00244">
    <property type="entry name" value="PHB"/>
    <property type="match status" value="1"/>
</dbReference>
<protein>
    <submittedName>
        <fullName evidence="6">Flotillin family protein</fullName>
    </submittedName>
</protein>
<keyword evidence="7" id="KW-1185">Reference proteome</keyword>
<proteinExistence type="inferred from homology"/>
<dbReference type="InterPro" id="IPR031905">
    <property type="entry name" value="Flotillin_C"/>
</dbReference>
<name>A0A4Q5N4K6_9MICO</name>
<evidence type="ECO:0000256" key="4">
    <source>
        <dbReference type="SAM" id="Coils"/>
    </source>
</evidence>
<dbReference type="EMBL" id="SDWW01000014">
    <property type="protein sequence ID" value="RYV51637.1"/>
    <property type="molecule type" value="Genomic_DNA"/>
</dbReference>
<dbReference type="InterPro" id="IPR027705">
    <property type="entry name" value="Flotillin_fam"/>
</dbReference>
<dbReference type="Pfam" id="PF01145">
    <property type="entry name" value="Band_7"/>
    <property type="match status" value="1"/>
</dbReference>
<gene>
    <name evidence="6" type="ORF">EUA98_07800</name>
</gene>
<dbReference type="InterPro" id="IPR036013">
    <property type="entry name" value="Band_7/SPFH_dom_sf"/>
</dbReference>